<comment type="caution">
    <text evidence="2">The sequence shown here is derived from an EMBL/GenBank/DDBJ whole genome shotgun (WGS) entry which is preliminary data.</text>
</comment>
<evidence type="ECO:0000256" key="1">
    <source>
        <dbReference type="ARBA" id="ARBA00005564"/>
    </source>
</evidence>
<reference evidence="2" key="1">
    <citation type="submission" date="2022-11" db="EMBL/GenBank/DDBJ databases">
        <authorList>
            <person name="Petersen C."/>
        </authorList>
    </citation>
    <scope>NUCLEOTIDE SEQUENCE</scope>
    <source>
        <strain evidence="2">IBT 21917</strain>
    </source>
</reference>
<dbReference type="GO" id="GO:0017057">
    <property type="term" value="F:6-phosphogluconolactonase activity"/>
    <property type="evidence" value="ECO:0007669"/>
    <property type="project" value="TreeGrafter"/>
</dbReference>
<dbReference type="InterPro" id="IPR011048">
    <property type="entry name" value="Haem_d1_sf"/>
</dbReference>
<sequence length="402" mass="43011">MATLLVDHVNKRVKDTSKQRPLFGQTALAARLYAASYAGSVTSLDFSRPDGLSTVSQTTDCGSSPSWLMLDSPNSVLYCLDEALEASNGTITTLRTHPNGTLTKIAHLKTLAGPVMSAMYSAPGIPKRKFFAVAHYTGSSITTYSVDPVQGLFEHAQTFTYHMAAPGPVASRQDSPHPHGVVVDPTGRFVLVPDLGADVVRIFHVNPSTAHLEPMEPLVLNPGSGPRHGVFWTPRGSNSTSSDVYFYLVQELSSGLSGFRVTYPGNGISFHKIYEGSTYGNGSSPAGSKAAEIAISPENNHIVVSNRLDNTFGLKKDSFAVFLCADTIGKRFEKVSFLGLYPAHGSSPRHFSIASTQNLVAVALESSQSVAVARWDKRVGAPGVLLGEKKMDGDIPSVAWDL</sequence>
<dbReference type="Proteomes" id="UP001146351">
    <property type="component" value="Unassembled WGS sequence"/>
</dbReference>
<dbReference type="InterPro" id="IPR019405">
    <property type="entry name" value="Lactonase_7-beta_prop"/>
</dbReference>
<dbReference type="InterPro" id="IPR015943">
    <property type="entry name" value="WD40/YVTN_repeat-like_dom_sf"/>
</dbReference>
<proteinExistence type="inferred from homology"/>
<reference evidence="2" key="2">
    <citation type="journal article" date="2023" name="IMA Fungus">
        <title>Comparative genomic study of the Penicillium genus elucidates a diverse pangenome and 15 lateral gene transfer events.</title>
        <authorList>
            <person name="Petersen C."/>
            <person name="Sorensen T."/>
            <person name="Nielsen M.R."/>
            <person name="Sondergaard T.E."/>
            <person name="Sorensen J.L."/>
            <person name="Fitzpatrick D.A."/>
            <person name="Frisvad J.C."/>
            <person name="Nielsen K.L."/>
        </authorList>
    </citation>
    <scope>NUCLEOTIDE SEQUENCE</scope>
    <source>
        <strain evidence="2">IBT 21917</strain>
    </source>
</reference>
<dbReference type="SUPFAM" id="SSF51004">
    <property type="entry name" value="C-terminal (heme d1) domain of cytochrome cd1-nitrite reductase"/>
    <property type="match status" value="1"/>
</dbReference>
<protein>
    <submittedName>
        <fullName evidence="2">Cytochrome cd1-nitrite reductase-like C-terminal heme d1</fullName>
    </submittedName>
</protein>
<dbReference type="OrthoDB" id="9972196at2759"/>
<accession>A0A9W9LYM8</accession>
<dbReference type="AlphaFoldDB" id="A0A9W9LYM8"/>
<dbReference type="EMBL" id="JAPQKO010000001">
    <property type="protein sequence ID" value="KAJ5182738.1"/>
    <property type="molecule type" value="Genomic_DNA"/>
</dbReference>
<comment type="similarity">
    <text evidence="1">Belongs to the cycloisomerase 2 family.</text>
</comment>
<gene>
    <name evidence="2" type="ORF">N7492_000354</name>
</gene>
<evidence type="ECO:0000313" key="2">
    <source>
        <dbReference type="EMBL" id="KAJ5182738.1"/>
    </source>
</evidence>
<dbReference type="PANTHER" id="PTHR30344">
    <property type="entry name" value="6-PHOSPHOGLUCONOLACTONASE-RELATED"/>
    <property type="match status" value="1"/>
</dbReference>
<dbReference type="Gene3D" id="2.130.10.10">
    <property type="entry name" value="YVTN repeat-like/Quinoprotein amine dehydrogenase"/>
    <property type="match status" value="1"/>
</dbReference>
<dbReference type="Pfam" id="PF10282">
    <property type="entry name" value="Lactonase"/>
    <property type="match status" value="1"/>
</dbReference>
<evidence type="ECO:0000313" key="3">
    <source>
        <dbReference type="Proteomes" id="UP001146351"/>
    </source>
</evidence>
<dbReference type="InterPro" id="IPR050282">
    <property type="entry name" value="Cycloisomerase_2"/>
</dbReference>
<organism evidence="2 3">
    <name type="scientific">Penicillium capsulatum</name>
    <dbReference type="NCBI Taxonomy" id="69766"/>
    <lineage>
        <taxon>Eukaryota</taxon>
        <taxon>Fungi</taxon>
        <taxon>Dikarya</taxon>
        <taxon>Ascomycota</taxon>
        <taxon>Pezizomycotina</taxon>
        <taxon>Eurotiomycetes</taxon>
        <taxon>Eurotiomycetidae</taxon>
        <taxon>Eurotiales</taxon>
        <taxon>Aspergillaceae</taxon>
        <taxon>Penicillium</taxon>
    </lineage>
</organism>
<keyword evidence="3" id="KW-1185">Reference proteome</keyword>
<dbReference type="PANTHER" id="PTHR30344:SF1">
    <property type="entry name" value="6-PHOSPHOGLUCONOLACTONASE"/>
    <property type="match status" value="1"/>
</dbReference>
<name>A0A9W9LYM8_9EURO</name>